<gene>
    <name evidence="2" type="ORF">DQK91_18880</name>
</gene>
<sequence>MKTPSVIYDPVRKKASTSRVVALALMMIPLLHLLVWGGFVLMTRTWVELDLTGEITAGVSGLVGMGIREYVSSRTQHNQPGETP</sequence>
<dbReference type="EMBL" id="QMIF01000017">
    <property type="protein sequence ID" value="TVM31176.1"/>
    <property type="molecule type" value="Genomic_DNA"/>
</dbReference>
<dbReference type="AlphaFoldDB" id="A0A6P1ZD49"/>
<protein>
    <submittedName>
        <fullName evidence="2">Uncharacterized protein</fullName>
    </submittedName>
</protein>
<proteinExistence type="predicted"/>
<feature type="transmembrane region" description="Helical" evidence="1">
    <location>
        <begin position="20"/>
        <end position="42"/>
    </location>
</feature>
<dbReference type="Proteomes" id="UP000434052">
    <property type="component" value="Unassembled WGS sequence"/>
</dbReference>
<name>A0A6P1ZD49_9BACT</name>
<comment type="caution">
    <text evidence="2">The sequence shown here is derived from an EMBL/GenBank/DDBJ whole genome shotgun (WGS) entry which is preliminary data.</text>
</comment>
<keyword evidence="1" id="KW-1133">Transmembrane helix</keyword>
<keyword evidence="1" id="KW-0472">Membrane</keyword>
<reference evidence="2 3" key="1">
    <citation type="submission" date="2018-06" db="EMBL/GenBank/DDBJ databases">
        <title>Complete genome of Desulfovibrio marinus P48SEP.</title>
        <authorList>
            <person name="Crispim J.S."/>
            <person name="Vidigal P.M.P."/>
            <person name="Silva L.C.F."/>
            <person name="Araujo L.C."/>
            <person name="Laguardia C.N."/>
            <person name="Dias R.S."/>
            <person name="Sousa M.P."/>
            <person name="Paula S.O."/>
            <person name="Silva C."/>
        </authorList>
    </citation>
    <scope>NUCLEOTIDE SEQUENCE [LARGE SCALE GENOMIC DNA]</scope>
    <source>
        <strain evidence="2 3">P48SEP</strain>
    </source>
</reference>
<organism evidence="2 3">
    <name type="scientific">Oceanidesulfovibrio marinus</name>
    <dbReference type="NCBI Taxonomy" id="370038"/>
    <lineage>
        <taxon>Bacteria</taxon>
        <taxon>Pseudomonadati</taxon>
        <taxon>Thermodesulfobacteriota</taxon>
        <taxon>Desulfovibrionia</taxon>
        <taxon>Desulfovibrionales</taxon>
        <taxon>Desulfovibrionaceae</taxon>
        <taxon>Oceanidesulfovibrio</taxon>
    </lineage>
</organism>
<evidence type="ECO:0000256" key="1">
    <source>
        <dbReference type="SAM" id="Phobius"/>
    </source>
</evidence>
<evidence type="ECO:0000313" key="2">
    <source>
        <dbReference type="EMBL" id="TVM31176.1"/>
    </source>
</evidence>
<keyword evidence="1" id="KW-0812">Transmembrane</keyword>
<dbReference type="RefSeq" id="WP_144306962.1">
    <property type="nucleotide sequence ID" value="NZ_QMIF01000017.1"/>
</dbReference>
<accession>A0A6P1ZD49</accession>
<evidence type="ECO:0000313" key="3">
    <source>
        <dbReference type="Proteomes" id="UP000434052"/>
    </source>
</evidence>